<protein>
    <submittedName>
        <fullName evidence="1">Uncharacterized protein</fullName>
    </submittedName>
</protein>
<organism evidence="1 2">
    <name type="scientific">Novipirellula galeiformis</name>
    <dbReference type="NCBI Taxonomy" id="2528004"/>
    <lineage>
        <taxon>Bacteria</taxon>
        <taxon>Pseudomonadati</taxon>
        <taxon>Planctomycetota</taxon>
        <taxon>Planctomycetia</taxon>
        <taxon>Pirellulales</taxon>
        <taxon>Pirellulaceae</taxon>
        <taxon>Novipirellula</taxon>
    </lineage>
</organism>
<proteinExistence type="predicted"/>
<comment type="caution">
    <text evidence="1">The sequence shown here is derived from an EMBL/GenBank/DDBJ whole genome shotgun (WGS) entry which is preliminary data.</text>
</comment>
<evidence type="ECO:0000313" key="2">
    <source>
        <dbReference type="Proteomes" id="UP000316304"/>
    </source>
</evidence>
<gene>
    <name evidence="1" type="ORF">Pla52o_14840</name>
</gene>
<accession>A0A5C6CQ28</accession>
<dbReference type="Proteomes" id="UP000316304">
    <property type="component" value="Unassembled WGS sequence"/>
</dbReference>
<sequence>MHSTESSVQTAVPFDCLGHRHDLVFRWCASGARNASHWDMRHVTQAGPLPEETLESTFLLPPSIQMFRQPLLYAIDSWATVFFPFTQRLKWHGDPNTS</sequence>
<reference evidence="1 2" key="1">
    <citation type="submission" date="2019-02" db="EMBL/GenBank/DDBJ databases">
        <title>Deep-cultivation of Planctomycetes and their phenomic and genomic characterization uncovers novel biology.</title>
        <authorList>
            <person name="Wiegand S."/>
            <person name="Jogler M."/>
            <person name="Boedeker C."/>
            <person name="Pinto D."/>
            <person name="Vollmers J."/>
            <person name="Rivas-Marin E."/>
            <person name="Kohn T."/>
            <person name="Peeters S.H."/>
            <person name="Heuer A."/>
            <person name="Rast P."/>
            <person name="Oberbeckmann S."/>
            <person name="Bunk B."/>
            <person name="Jeske O."/>
            <person name="Meyerdierks A."/>
            <person name="Storesund J.E."/>
            <person name="Kallscheuer N."/>
            <person name="Luecker S."/>
            <person name="Lage O.M."/>
            <person name="Pohl T."/>
            <person name="Merkel B.J."/>
            <person name="Hornburger P."/>
            <person name="Mueller R.-W."/>
            <person name="Bruemmer F."/>
            <person name="Labrenz M."/>
            <person name="Spormann A.M."/>
            <person name="Op Den Camp H."/>
            <person name="Overmann J."/>
            <person name="Amann R."/>
            <person name="Jetten M.S.M."/>
            <person name="Mascher T."/>
            <person name="Medema M.H."/>
            <person name="Devos D.P."/>
            <person name="Kaster A.-K."/>
            <person name="Ovreas L."/>
            <person name="Rohde M."/>
            <person name="Galperin M.Y."/>
            <person name="Jogler C."/>
        </authorList>
    </citation>
    <scope>NUCLEOTIDE SEQUENCE [LARGE SCALE GENOMIC DNA]</scope>
    <source>
        <strain evidence="1 2">Pla52o</strain>
    </source>
</reference>
<keyword evidence="2" id="KW-1185">Reference proteome</keyword>
<evidence type="ECO:0000313" key="1">
    <source>
        <dbReference type="EMBL" id="TWU25186.1"/>
    </source>
</evidence>
<name>A0A5C6CQ28_9BACT</name>
<dbReference type="EMBL" id="SJPT01000002">
    <property type="protein sequence ID" value="TWU25186.1"/>
    <property type="molecule type" value="Genomic_DNA"/>
</dbReference>
<dbReference type="AlphaFoldDB" id="A0A5C6CQ28"/>